<comment type="caution">
    <text evidence="1">The sequence shown here is derived from an EMBL/GenBank/DDBJ whole genome shotgun (WGS) entry which is preliminary data.</text>
</comment>
<organism evidence="1 2">
    <name type="scientific">Plakobranchus ocellatus</name>
    <dbReference type="NCBI Taxonomy" id="259542"/>
    <lineage>
        <taxon>Eukaryota</taxon>
        <taxon>Metazoa</taxon>
        <taxon>Spiralia</taxon>
        <taxon>Lophotrochozoa</taxon>
        <taxon>Mollusca</taxon>
        <taxon>Gastropoda</taxon>
        <taxon>Heterobranchia</taxon>
        <taxon>Euthyneura</taxon>
        <taxon>Panpulmonata</taxon>
        <taxon>Sacoglossa</taxon>
        <taxon>Placobranchoidea</taxon>
        <taxon>Plakobranchidae</taxon>
        <taxon>Plakobranchus</taxon>
    </lineage>
</organism>
<name>A0AAV3YYT1_9GAST</name>
<keyword evidence="2" id="KW-1185">Reference proteome</keyword>
<gene>
    <name evidence="1" type="ORF">PoB_001873100</name>
</gene>
<dbReference type="AlphaFoldDB" id="A0AAV3YYT1"/>
<accession>A0AAV3YYT1</accession>
<dbReference type="EMBL" id="BLXT01002238">
    <property type="protein sequence ID" value="GFN92225.1"/>
    <property type="molecule type" value="Genomic_DNA"/>
</dbReference>
<protein>
    <submittedName>
        <fullName evidence="1">Uncharacterized protein</fullName>
    </submittedName>
</protein>
<sequence>MPTVLRQADYRINLSSCEVALSHGDTTERNKNLLQQYVMLKICLPFQKQGNYYSHLNIEPYPVWKCRQSGKVYWMSVTTETSQPTYPNKTNILKPSKIQG</sequence>
<evidence type="ECO:0000313" key="2">
    <source>
        <dbReference type="Proteomes" id="UP000735302"/>
    </source>
</evidence>
<evidence type="ECO:0000313" key="1">
    <source>
        <dbReference type="EMBL" id="GFN92225.1"/>
    </source>
</evidence>
<proteinExistence type="predicted"/>
<dbReference type="Proteomes" id="UP000735302">
    <property type="component" value="Unassembled WGS sequence"/>
</dbReference>
<reference evidence="1 2" key="1">
    <citation type="journal article" date="2021" name="Elife">
        <title>Chloroplast acquisition without the gene transfer in kleptoplastic sea slugs, Plakobranchus ocellatus.</title>
        <authorList>
            <person name="Maeda T."/>
            <person name="Takahashi S."/>
            <person name="Yoshida T."/>
            <person name="Shimamura S."/>
            <person name="Takaki Y."/>
            <person name="Nagai Y."/>
            <person name="Toyoda A."/>
            <person name="Suzuki Y."/>
            <person name="Arimoto A."/>
            <person name="Ishii H."/>
            <person name="Satoh N."/>
            <person name="Nishiyama T."/>
            <person name="Hasebe M."/>
            <person name="Maruyama T."/>
            <person name="Minagawa J."/>
            <person name="Obokata J."/>
            <person name="Shigenobu S."/>
        </authorList>
    </citation>
    <scope>NUCLEOTIDE SEQUENCE [LARGE SCALE GENOMIC DNA]</scope>
</reference>